<feature type="compositionally biased region" description="Low complexity" evidence="3">
    <location>
        <begin position="74"/>
        <end position="89"/>
    </location>
</feature>
<dbReference type="InterPro" id="IPR007219">
    <property type="entry name" value="XnlR_reg_dom"/>
</dbReference>
<dbReference type="Pfam" id="PF00172">
    <property type="entry name" value="Zn_clus"/>
    <property type="match status" value="1"/>
</dbReference>
<dbReference type="CDD" id="cd12148">
    <property type="entry name" value="fungal_TF_MHR"/>
    <property type="match status" value="1"/>
</dbReference>
<dbReference type="GO" id="GO:0008270">
    <property type="term" value="F:zinc ion binding"/>
    <property type="evidence" value="ECO:0007669"/>
    <property type="project" value="InterPro"/>
</dbReference>
<keyword evidence="1" id="KW-0479">Metal-binding</keyword>
<feature type="region of interest" description="Disordered" evidence="3">
    <location>
        <begin position="1252"/>
        <end position="1322"/>
    </location>
</feature>
<accession>M9LT40</accession>
<dbReference type="PROSITE" id="PS50048">
    <property type="entry name" value="ZN2_CY6_FUNGAL_2"/>
    <property type="match status" value="1"/>
</dbReference>
<feature type="compositionally biased region" description="Low complexity" evidence="3">
    <location>
        <begin position="150"/>
        <end position="160"/>
    </location>
</feature>
<dbReference type="GO" id="GO:0000981">
    <property type="term" value="F:DNA-binding transcription factor activity, RNA polymerase II-specific"/>
    <property type="evidence" value="ECO:0007669"/>
    <property type="project" value="InterPro"/>
</dbReference>
<feature type="compositionally biased region" description="Low complexity" evidence="3">
    <location>
        <begin position="326"/>
        <end position="345"/>
    </location>
</feature>
<feature type="compositionally biased region" description="Polar residues" evidence="3">
    <location>
        <begin position="443"/>
        <end position="458"/>
    </location>
</feature>
<dbReference type="InterPro" id="IPR036864">
    <property type="entry name" value="Zn2-C6_fun-type_DNA-bd_sf"/>
</dbReference>
<feature type="compositionally biased region" description="Low complexity" evidence="3">
    <location>
        <begin position="1058"/>
        <end position="1080"/>
    </location>
</feature>
<keyword evidence="2" id="KW-0539">Nucleus</keyword>
<feature type="compositionally biased region" description="Low complexity" evidence="3">
    <location>
        <begin position="278"/>
        <end position="296"/>
    </location>
</feature>
<feature type="region of interest" description="Disordered" evidence="3">
    <location>
        <begin position="627"/>
        <end position="675"/>
    </location>
</feature>
<feature type="region of interest" description="Disordered" evidence="3">
    <location>
        <begin position="62"/>
        <end position="111"/>
    </location>
</feature>
<dbReference type="CDD" id="cd00067">
    <property type="entry name" value="GAL4"/>
    <property type="match status" value="1"/>
</dbReference>
<dbReference type="GO" id="GO:0003677">
    <property type="term" value="F:DNA binding"/>
    <property type="evidence" value="ECO:0007669"/>
    <property type="project" value="InterPro"/>
</dbReference>
<feature type="region of interest" description="Disordered" evidence="3">
    <location>
        <begin position="320"/>
        <end position="390"/>
    </location>
</feature>
<feature type="region of interest" description="Disordered" evidence="3">
    <location>
        <begin position="464"/>
        <end position="506"/>
    </location>
</feature>
<name>M9LT40_PSEA3</name>
<evidence type="ECO:0000313" key="5">
    <source>
        <dbReference type="EMBL" id="GAC77426.1"/>
    </source>
</evidence>
<feature type="compositionally biased region" description="Gly residues" evidence="3">
    <location>
        <begin position="1273"/>
        <end position="1284"/>
    </location>
</feature>
<dbReference type="SUPFAM" id="SSF57701">
    <property type="entry name" value="Zn2/Cys6 DNA-binding domain"/>
    <property type="match status" value="1"/>
</dbReference>
<dbReference type="OrthoDB" id="2428527at2759"/>
<dbReference type="PANTHER" id="PTHR47783">
    <property type="entry name" value="ZN(II)2CYS6 TRANSCRIPTION FACTOR (EUROFUNG)-RELATED"/>
    <property type="match status" value="1"/>
</dbReference>
<gene>
    <name evidence="5" type="ORF">PANT_26c00044</name>
</gene>
<dbReference type="InterPro" id="IPR001138">
    <property type="entry name" value="Zn2Cys6_DnaBD"/>
</dbReference>
<dbReference type="Pfam" id="PF04082">
    <property type="entry name" value="Fungal_trans"/>
    <property type="match status" value="1"/>
</dbReference>
<dbReference type="Gene3D" id="4.10.240.10">
    <property type="entry name" value="Zn(2)-C6 fungal-type DNA-binding domain"/>
    <property type="match status" value="1"/>
</dbReference>
<dbReference type="SMART" id="SM00066">
    <property type="entry name" value="GAL4"/>
    <property type="match status" value="1"/>
</dbReference>
<dbReference type="PANTHER" id="PTHR47783:SF1">
    <property type="entry name" value="ZN(II)2CYS6 TRANSCRIPTION FACTOR (EUROFUNG)"/>
    <property type="match status" value="1"/>
</dbReference>
<dbReference type="SMART" id="SM00906">
    <property type="entry name" value="Fungal_trans"/>
    <property type="match status" value="1"/>
</dbReference>
<dbReference type="GO" id="GO:0006351">
    <property type="term" value="P:DNA-templated transcription"/>
    <property type="evidence" value="ECO:0007669"/>
    <property type="project" value="InterPro"/>
</dbReference>
<feature type="region of interest" description="Disordered" evidence="3">
    <location>
        <begin position="439"/>
        <end position="458"/>
    </location>
</feature>
<evidence type="ECO:0000256" key="3">
    <source>
        <dbReference type="SAM" id="MobiDB-lite"/>
    </source>
</evidence>
<protein>
    <recommendedName>
        <fullName evidence="4">Zn(2)-C6 fungal-type domain-containing protein</fullName>
    </recommendedName>
</protein>
<sequence length="1385" mass="149292">MSPSALSWAAMLNARHFAGLCGGPSIVVVADNELDRPFPFPFITSLLSSLSVRRASIDSASHPLLRPSHHQPGSSFTARRLSRRSASPRNSDEAVGPDTAPPRFPFTDTASIMPSSDMMAAAETLASVASAGPSTPAHEAPSSSRSQPRNSTASSSANNSEPKKRTRPVSACEACRAKKVRCLLSPDAPVCQNCLASGKQCLFRVDDLAPALRAARFAHCGPPSANARTIASKKGNKSAARKSIDDSDDAAARPKPAKRKKSTEDSESPIPKEKDAAHQSSPAAAAAHTAASSSSATAKHKAKAVFRSFANPTNLAAPLPVPITNTPMQPTTSASSSSNIMASPSRTSHTNIARMHSSSSSRRRSETTSTQNDFFDRDFASSAGPSTSSAMAYQKQRFDHPSMVRAPIDPFAQSHDASYYGHPVEVAAAPGVSPASGAPSVFLQHQSPSDGSVFSNRSGRSATMFAAPKPLHPPSVDQHTSRRKLSAPASQSRRPPSRPIDPMSLEYYGHPSDSASVHKFEDPDRPLVDRNMPYNDSGSPARGVSAELRDGIERWQRSGASRPGDEHDESAVQEIPVAQPRPKIVLPFFRWFGTTANTPGYRKIKVGVLQDSEVPGTDELAPALEANQASDNPPNFGFTIRDDDDNTAATPAKPLDDSVLSPHPARTASPGAHRFENKASSSVTRELFEINRPRYPRKDILEHLVSLFLTHFKSSWCPWMEDDELKNGVDNGSMPAILANAVCAVAARFSNRPELRKVPRKSSGDPFSEMAKILIIPLLSFPSIEVIEALILLSYAEFAAGSDSGLWMYVGMALRMAQDLGLQHEVSIQSIPNEKHQEKARLLFWAVIALDRITTFGTGRPVSIRENEIDIELPKLTESSDMKDETVVFGHVVRILMLRGRMGELLNRRERDDSSISAETTKRDLTRMWFELAQSYSDLPANLHFNVQTFQKSATHNQSPGFVYLHVLFQSTIGLLDRPALMKKFTGDSVPLLPSFAPAASAAASRTIADILTLGDAFDDRCITASPYLDQLVLPAGRSFVAEREAAREALRNMGHGTTPAPSRPPSRGGPAQQQQQQQQSRTSALVSTKSYAEINLGACQRILQKLQQYWAGASWPLRALEQEAAGNGSEVDPQASDEDAQSAPIRDIEMVLKWAKSRIRSKKRLARSLHATPKADAMALDSIDGVNGILAANTTGSDEFASTHSGDSPFGLGISAGLTFDIDALMGSWQMDQFDPVASFHAPISMAQFEATPAHAQQEQHEHQQQQPQPYGEGGGYVYGGEAGGRRTSMSGQAGQHLHPSAAGGAMVSPSRASHARTGSMGTALTPYAHPPTPGQLDTSSFAVAEFFSHDQSVWPLAIQNDDFDQEAVNLIASAMQLPSYPQQ</sequence>
<organism evidence="5 6">
    <name type="scientific">Pseudozyma antarctica (strain T-34)</name>
    <name type="common">Yeast</name>
    <name type="synonym">Candida antarctica</name>
    <dbReference type="NCBI Taxonomy" id="1151754"/>
    <lineage>
        <taxon>Eukaryota</taxon>
        <taxon>Fungi</taxon>
        <taxon>Dikarya</taxon>
        <taxon>Basidiomycota</taxon>
        <taxon>Ustilaginomycotina</taxon>
        <taxon>Ustilaginomycetes</taxon>
        <taxon>Ustilaginales</taxon>
        <taxon>Ustilaginaceae</taxon>
        <taxon>Moesziomyces</taxon>
    </lineage>
</organism>
<dbReference type="STRING" id="1151754.M9LT40"/>
<dbReference type="EMBL" id="DF196792">
    <property type="protein sequence ID" value="GAC77426.1"/>
    <property type="molecule type" value="Genomic_DNA"/>
</dbReference>
<feature type="region of interest" description="Disordered" evidence="3">
    <location>
        <begin position="127"/>
        <end position="170"/>
    </location>
</feature>
<evidence type="ECO:0000256" key="2">
    <source>
        <dbReference type="ARBA" id="ARBA00023242"/>
    </source>
</evidence>
<feature type="region of interest" description="Disordered" evidence="3">
    <location>
        <begin position="220"/>
        <end position="296"/>
    </location>
</feature>
<evidence type="ECO:0000256" key="1">
    <source>
        <dbReference type="ARBA" id="ARBA00022723"/>
    </source>
</evidence>
<proteinExistence type="predicted"/>
<evidence type="ECO:0000313" key="6">
    <source>
        <dbReference type="Proteomes" id="UP000011976"/>
    </source>
</evidence>
<feature type="region of interest" description="Disordered" evidence="3">
    <location>
        <begin position="1052"/>
        <end position="1085"/>
    </location>
</feature>
<reference evidence="6" key="1">
    <citation type="journal article" date="2013" name="Genome Announc.">
        <title>Genome sequence of the basidiomycetous yeast Pseudozyma antarctica T-34, a producer of the glycolipid biosurfactants mannosylerythritol lipids.</title>
        <authorList>
            <person name="Morita T."/>
            <person name="Koike H."/>
            <person name="Koyama Y."/>
            <person name="Hagiwara H."/>
            <person name="Ito E."/>
            <person name="Fukuoka T."/>
            <person name="Imura T."/>
            <person name="Machida M."/>
            <person name="Kitamoto D."/>
        </authorList>
    </citation>
    <scope>NUCLEOTIDE SEQUENCE [LARGE SCALE GENOMIC DNA]</scope>
    <source>
        <strain evidence="6">T-34</strain>
    </source>
</reference>
<dbReference type="PROSITE" id="PS00463">
    <property type="entry name" value="ZN2_CY6_FUNGAL_1"/>
    <property type="match status" value="1"/>
</dbReference>
<dbReference type="Proteomes" id="UP000011976">
    <property type="component" value="Unassembled WGS sequence"/>
</dbReference>
<feature type="domain" description="Zn(2)-C6 fungal-type" evidence="4">
    <location>
        <begin position="171"/>
        <end position="203"/>
    </location>
</feature>
<evidence type="ECO:0000259" key="4">
    <source>
        <dbReference type="PROSITE" id="PS50048"/>
    </source>
</evidence>